<dbReference type="InterPro" id="IPR012961">
    <property type="entry name" value="Ski2/MTR4_C"/>
</dbReference>
<keyword evidence="6" id="KW-0347">Helicase</keyword>
<evidence type="ECO:0000256" key="6">
    <source>
        <dbReference type="ARBA" id="ARBA00022806"/>
    </source>
</evidence>
<evidence type="ECO:0000259" key="11">
    <source>
        <dbReference type="PROSITE" id="PS51194"/>
    </source>
</evidence>
<dbReference type="FunFam" id="3.40.50.300:FF:000354">
    <property type="entry name" value="ATP-dependent RNA helicase SKI2"/>
    <property type="match status" value="1"/>
</dbReference>
<sequence>MQCLDTLYEKLAEVLSVDDTSLNPETSLHSIDGLTREHDNDKAEQELKREFLTPSDRLPWSLLNEFYNVPKLDGVQKEKVNFSLINMPELLNRTSIRFKRAGIDGSIVSFKEEFTNDDSSSLSVSRKYTGNSRLSVKGNTSSLPFLPGGFQKPDDNTNEGESGSTRNLHRDQYGLFDVPQGFSRGLQLDEGSVDMEIIGREKNGLTRNIDEIEILPEAFGEEVQSETENDYSGDDEVLSGVEADVANSNKANKISSNEDFENEISQFIPKNSVIRPSTASSSLIQQYKRKTTWAHVVDLDHRIENFDELIPNPARTWPFELDIFQQEAVYHLEQGDSVFVAAHTSAGKTVVAEYAIAMAHKNMTKAIYTSPIKALSNQKFRDFKHTFKELDVGVITGDVQINPEANCLIMTTEILRSMLYRGSDVIRDVEFVIFDEVHYVNDVDRGVVWEEVIIMLPDHVKIILLSATVPNTLEFASWVGRTKQKDIYVISTPKRPVPLEIYIFAKDTPYKVIDSNRHFLESGYNLHSDKFNKKSTDDTKIVANAGRGSGRGGSGRGGGRGGVSAGGRGSSRGGVRGGRGGRGGSLSNNGPRFIKRDAPTSKSWSTLVDYMRKNDLLPAVIFVFSKKRCEEYAESLSGFNFSNSRESSEIHMFIDKAVARLKKEDRELPQILRMREMLKRGIAVHHGGLLPIIKEVVEILFSKSLIKVLFATETFAMGLNLPTRTVVFSSLRKHDGTGFRDLLPGEFTQMSGRAGRRGLDKIGTVMIMAYQQPLDKTSLKQVALGVPTKLSSQFRLTYTMILNLLRIEALKVEDMIKRSFGENSSQSMLPEQQLEILRLEKELESIPKLDIGTEDLVKLERIYTLSREIRELQSGIYLSLENFPKLRKFLKFGRIIVFKDRHQKSMVGVILDDYVYKHSVTCLIACEVSGKQKENDRTDSSLFFNPVFGERFINAWFPRWLVSGREKIHSQAVKLSSIEFVSNEFVHVPKEIFKKDTRAIERFRKEFSTQLDRRARWSETDYQNLMFESNIELVLQRVKVMKDLSELLNDIEVVDLITKGDNYLKVSHRMEISEHIESLKKSLSDENLELLPEYNKRLEVLKTLDYVNPEQLTINLKGRVACEINSGWELVMTELVFDNFLGGFSSEEIVALLSCFVFEGKRGSNKDEAPTKLSTPRLEKGKEKICSIVEKIMTISTELKIQLTAEEDSFLENDRFALVNTVYEWARGRSFKDIMEYANDADESEGTIVRVITFLDEICMQVRNASIITGDSALHSKMTDAQEKIKRDIVFCASLYL</sequence>
<dbReference type="Pfam" id="PF08148">
    <property type="entry name" value="DSHCT"/>
    <property type="match status" value="1"/>
</dbReference>
<dbReference type="InterPro" id="IPR014001">
    <property type="entry name" value="Helicase_ATP-bd"/>
</dbReference>
<reference evidence="12 13" key="1">
    <citation type="journal article" date="2016" name="Proc. Natl. Acad. Sci. U.S.A.">
        <title>Comparative genomics of biotechnologically important yeasts.</title>
        <authorList>
            <person name="Riley R."/>
            <person name="Haridas S."/>
            <person name="Wolfe K.H."/>
            <person name="Lopes M.R."/>
            <person name="Hittinger C.T."/>
            <person name="Goeker M."/>
            <person name="Salamov A.A."/>
            <person name="Wisecaver J.H."/>
            <person name="Long T.M."/>
            <person name="Calvey C.H."/>
            <person name="Aerts A.L."/>
            <person name="Barry K.W."/>
            <person name="Choi C."/>
            <person name="Clum A."/>
            <person name="Coughlan A.Y."/>
            <person name="Deshpande S."/>
            <person name="Douglass A.P."/>
            <person name="Hanson S.J."/>
            <person name="Klenk H.-P."/>
            <person name="LaButti K.M."/>
            <person name="Lapidus A."/>
            <person name="Lindquist E.A."/>
            <person name="Lipzen A.M."/>
            <person name="Meier-Kolthoff J.P."/>
            <person name="Ohm R.A."/>
            <person name="Otillar R.P."/>
            <person name="Pangilinan J.L."/>
            <person name="Peng Y."/>
            <person name="Rokas A."/>
            <person name="Rosa C.A."/>
            <person name="Scheuner C."/>
            <person name="Sibirny A.A."/>
            <person name="Slot J.C."/>
            <person name="Stielow J.B."/>
            <person name="Sun H."/>
            <person name="Kurtzman C.P."/>
            <person name="Blackwell M."/>
            <person name="Grigoriev I.V."/>
            <person name="Jeffries T.W."/>
        </authorList>
    </citation>
    <scope>NUCLEOTIDE SEQUENCE [LARGE SCALE GENOMIC DNA]</scope>
    <source>
        <strain evidence="12 13">NRRL Y-2026</strain>
    </source>
</reference>
<evidence type="ECO:0008006" key="14">
    <source>
        <dbReference type="Google" id="ProtNLM"/>
    </source>
</evidence>
<dbReference type="GeneID" id="30176861"/>
<dbReference type="InterPro" id="IPR016438">
    <property type="entry name" value="SKI2-like"/>
</dbReference>
<feature type="region of interest" description="Disordered" evidence="9">
    <location>
        <begin position="537"/>
        <end position="597"/>
    </location>
</feature>
<evidence type="ECO:0000256" key="7">
    <source>
        <dbReference type="ARBA" id="ARBA00022840"/>
    </source>
</evidence>
<dbReference type="InterPro" id="IPR050699">
    <property type="entry name" value="RNA-DNA_Helicase"/>
</dbReference>
<dbReference type="RefSeq" id="XP_019019528.1">
    <property type="nucleotide sequence ID" value="XM_019160174.1"/>
</dbReference>
<dbReference type="InterPro" id="IPR048392">
    <property type="entry name" value="MTR4-like_stalk"/>
</dbReference>
<dbReference type="FunFam" id="1.10.3380.30:FF:000001">
    <property type="entry name" value="Ski2 ATP-dependent RNA helicase"/>
    <property type="match status" value="1"/>
</dbReference>
<dbReference type="Gene3D" id="2.30.30.1160">
    <property type="match status" value="1"/>
</dbReference>
<dbReference type="CDD" id="cd18795">
    <property type="entry name" value="SF2_C_Ski2"/>
    <property type="match status" value="1"/>
</dbReference>
<feature type="domain" description="Helicase C-terminal" evidence="11">
    <location>
        <begin position="606"/>
        <end position="805"/>
    </location>
</feature>
<dbReference type="PROSITE" id="PS51194">
    <property type="entry name" value="HELICASE_CTER"/>
    <property type="match status" value="1"/>
</dbReference>
<dbReference type="Pfam" id="PF00270">
    <property type="entry name" value="DEAD"/>
    <property type="match status" value="1"/>
</dbReference>
<dbReference type="GO" id="GO:0055087">
    <property type="term" value="C:Ski complex"/>
    <property type="evidence" value="ECO:0007669"/>
    <property type="project" value="EnsemblFungi"/>
</dbReference>
<dbReference type="EMBL" id="KV454001">
    <property type="protein sequence ID" value="ODQ48415.1"/>
    <property type="molecule type" value="Genomic_DNA"/>
</dbReference>
<dbReference type="PANTHER" id="PTHR12131:SF1">
    <property type="entry name" value="ATP-DEPENDENT RNA HELICASE SUPV3L1, MITOCHONDRIAL-RELATED"/>
    <property type="match status" value="1"/>
</dbReference>
<evidence type="ECO:0000256" key="4">
    <source>
        <dbReference type="ARBA" id="ARBA00022741"/>
    </source>
</evidence>
<keyword evidence="4" id="KW-0547">Nucleotide-binding</keyword>
<keyword evidence="8" id="KW-0694">RNA-binding</keyword>
<evidence type="ECO:0000256" key="2">
    <source>
        <dbReference type="ARBA" id="ARBA00010140"/>
    </source>
</evidence>
<dbReference type="SUPFAM" id="SSF52540">
    <property type="entry name" value="P-loop containing nucleoside triphosphate hydrolases"/>
    <property type="match status" value="1"/>
</dbReference>
<name>A0A1E3NQS9_9ASCO</name>
<feature type="domain" description="Helicase ATP-binding" evidence="10">
    <location>
        <begin position="329"/>
        <end position="487"/>
    </location>
</feature>
<dbReference type="Proteomes" id="UP000094455">
    <property type="component" value="Unassembled WGS sequence"/>
</dbReference>
<dbReference type="GO" id="GO:0070478">
    <property type="term" value="P:nuclear-transcribed mRNA catabolic process, 3'-5' exonucleolytic nonsense-mediated decay"/>
    <property type="evidence" value="ECO:0007669"/>
    <property type="project" value="EnsemblFungi"/>
</dbReference>
<evidence type="ECO:0000259" key="10">
    <source>
        <dbReference type="PROSITE" id="PS51192"/>
    </source>
</evidence>
<organism evidence="12 13">
    <name type="scientific">Pichia membranifaciens NRRL Y-2026</name>
    <dbReference type="NCBI Taxonomy" id="763406"/>
    <lineage>
        <taxon>Eukaryota</taxon>
        <taxon>Fungi</taxon>
        <taxon>Dikarya</taxon>
        <taxon>Ascomycota</taxon>
        <taxon>Saccharomycotina</taxon>
        <taxon>Pichiomycetes</taxon>
        <taxon>Pichiales</taxon>
        <taxon>Pichiaceae</taxon>
        <taxon>Pichia</taxon>
    </lineage>
</organism>
<dbReference type="OrthoDB" id="64767at2759"/>
<dbReference type="Pfam" id="PF13234">
    <property type="entry name" value="MTR4_beta-barrel"/>
    <property type="match status" value="1"/>
</dbReference>
<feature type="compositionally biased region" description="Gly residues" evidence="9">
    <location>
        <begin position="547"/>
        <end position="584"/>
    </location>
</feature>
<evidence type="ECO:0000256" key="1">
    <source>
        <dbReference type="ARBA" id="ARBA00004496"/>
    </source>
</evidence>
<dbReference type="Gene3D" id="3.40.50.300">
    <property type="entry name" value="P-loop containing nucleotide triphosphate hydrolases"/>
    <property type="match status" value="2"/>
</dbReference>
<dbReference type="GO" id="GO:0003724">
    <property type="term" value="F:RNA helicase activity"/>
    <property type="evidence" value="ECO:0007669"/>
    <property type="project" value="InterPro"/>
</dbReference>
<gene>
    <name evidence="12" type="ORF">PICMEDRAFT_13992</name>
</gene>
<evidence type="ECO:0000256" key="5">
    <source>
        <dbReference type="ARBA" id="ARBA00022801"/>
    </source>
</evidence>
<feature type="region of interest" description="Disordered" evidence="9">
    <location>
        <begin position="139"/>
        <end position="167"/>
    </location>
</feature>
<protein>
    <recommendedName>
        <fullName evidence="14">Antiviral helicase</fullName>
    </recommendedName>
</protein>
<comment type="subcellular location">
    <subcellularLocation>
        <location evidence="1">Cytoplasm</location>
    </subcellularLocation>
</comment>
<evidence type="ECO:0000256" key="3">
    <source>
        <dbReference type="ARBA" id="ARBA00022490"/>
    </source>
</evidence>
<comment type="similarity">
    <text evidence="2">Belongs to the helicase family. SKI2 subfamily.</text>
</comment>
<dbReference type="GO" id="GO:0003723">
    <property type="term" value="F:RNA binding"/>
    <property type="evidence" value="ECO:0007669"/>
    <property type="project" value="UniProtKB-KW"/>
</dbReference>
<dbReference type="SMART" id="SM00490">
    <property type="entry name" value="HELICc"/>
    <property type="match status" value="1"/>
</dbReference>
<evidence type="ECO:0000256" key="8">
    <source>
        <dbReference type="ARBA" id="ARBA00022884"/>
    </source>
</evidence>
<keyword evidence="13" id="KW-1185">Reference proteome</keyword>
<dbReference type="FunFam" id="3.40.50.300:FF:000987">
    <property type="entry name" value="DEAD/DEAH box RNA helicase"/>
    <property type="match status" value="1"/>
</dbReference>
<dbReference type="GO" id="GO:0016787">
    <property type="term" value="F:hydrolase activity"/>
    <property type="evidence" value="ECO:0007669"/>
    <property type="project" value="UniProtKB-KW"/>
</dbReference>
<evidence type="ECO:0000313" key="13">
    <source>
        <dbReference type="Proteomes" id="UP000094455"/>
    </source>
</evidence>
<dbReference type="SMART" id="SM01142">
    <property type="entry name" value="DSHCT"/>
    <property type="match status" value="1"/>
</dbReference>
<dbReference type="SMART" id="SM00487">
    <property type="entry name" value="DEXDc"/>
    <property type="match status" value="1"/>
</dbReference>
<proteinExistence type="inferred from homology"/>
<dbReference type="Gene3D" id="1.10.3380.30">
    <property type="match status" value="2"/>
</dbReference>
<dbReference type="InterPro" id="IPR001650">
    <property type="entry name" value="Helicase_C-like"/>
</dbReference>
<keyword evidence="7" id="KW-0067">ATP-binding</keyword>
<evidence type="ECO:0000313" key="12">
    <source>
        <dbReference type="EMBL" id="ODQ48415.1"/>
    </source>
</evidence>
<keyword evidence="3" id="KW-0963">Cytoplasm</keyword>
<dbReference type="Pfam" id="PF21408">
    <property type="entry name" value="MTR4-like_stalk"/>
    <property type="match status" value="1"/>
</dbReference>
<dbReference type="PANTHER" id="PTHR12131">
    <property type="entry name" value="ATP-DEPENDENT RNA AND DNA HELICASE"/>
    <property type="match status" value="1"/>
</dbReference>
<dbReference type="GO" id="GO:0070481">
    <property type="term" value="P:nuclear-transcribed mRNA catabolic process, non-stop decay"/>
    <property type="evidence" value="ECO:0007669"/>
    <property type="project" value="EnsemblFungi"/>
</dbReference>
<dbReference type="InterPro" id="IPR027417">
    <property type="entry name" value="P-loop_NTPase"/>
</dbReference>
<dbReference type="PROSITE" id="PS51192">
    <property type="entry name" value="HELICASE_ATP_BIND_1"/>
    <property type="match status" value="1"/>
</dbReference>
<dbReference type="InterPro" id="IPR040801">
    <property type="entry name" value="Ski2_N"/>
</dbReference>
<accession>A0A1E3NQS9</accession>
<dbReference type="InterPro" id="IPR025696">
    <property type="entry name" value="Beta-barrel_MTR4"/>
</dbReference>
<dbReference type="InterPro" id="IPR011545">
    <property type="entry name" value="DEAD/DEAH_box_helicase_dom"/>
</dbReference>
<evidence type="ECO:0000256" key="9">
    <source>
        <dbReference type="SAM" id="MobiDB-lite"/>
    </source>
</evidence>
<dbReference type="STRING" id="763406.A0A1E3NQS9"/>
<dbReference type="GO" id="GO:0005524">
    <property type="term" value="F:ATP binding"/>
    <property type="evidence" value="ECO:0007669"/>
    <property type="project" value="UniProtKB-KW"/>
</dbReference>
<dbReference type="Pfam" id="PF00271">
    <property type="entry name" value="Helicase_C"/>
    <property type="match status" value="1"/>
</dbReference>
<dbReference type="PIRSF" id="PIRSF005198">
    <property type="entry name" value="Antiviral_helicase_SKI2"/>
    <property type="match status" value="1"/>
</dbReference>
<keyword evidence="5" id="KW-0378">Hydrolase</keyword>
<dbReference type="Pfam" id="PF17911">
    <property type="entry name" value="Ski2_N"/>
    <property type="match status" value="1"/>
</dbReference>